<sequence length="99" mass="10960">MGCPHEGKGEEEIAGTRVSRSSCSNRNLIVPRRASEGTRHEVEDLPLWAWYSQPDIGGPKGSLIAPLTAPNTPTSFPLDSSFHEAIRQRLFNSRFLLLT</sequence>
<reference evidence="1 2" key="1">
    <citation type="journal article" date="2024" name="BMC Genomics">
        <title>Genome assembly of redclaw crayfish (Cherax quadricarinatus) provides insights into its immune adaptation and hypoxia tolerance.</title>
        <authorList>
            <person name="Liu Z."/>
            <person name="Zheng J."/>
            <person name="Li H."/>
            <person name="Fang K."/>
            <person name="Wang S."/>
            <person name="He J."/>
            <person name="Zhou D."/>
            <person name="Weng S."/>
            <person name="Chi M."/>
            <person name="Gu Z."/>
            <person name="He J."/>
            <person name="Li F."/>
            <person name="Wang M."/>
        </authorList>
    </citation>
    <scope>NUCLEOTIDE SEQUENCE [LARGE SCALE GENOMIC DNA]</scope>
    <source>
        <strain evidence="1">ZL_2023a</strain>
    </source>
</reference>
<protein>
    <submittedName>
        <fullName evidence="1">Uncharacterized protein</fullName>
    </submittedName>
</protein>
<gene>
    <name evidence="1" type="ORF">OTU49_012661</name>
</gene>
<organism evidence="1 2">
    <name type="scientific">Cherax quadricarinatus</name>
    <name type="common">Australian red claw crayfish</name>
    <dbReference type="NCBI Taxonomy" id="27406"/>
    <lineage>
        <taxon>Eukaryota</taxon>
        <taxon>Metazoa</taxon>
        <taxon>Ecdysozoa</taxon>
        <taxon>Arthropoda</taxon>
        <taxon>Crustacea</taxon>
        <taxon>Multicrustacea</taxon>
        <taxon>Malacostraca</taxon>
        <taxon>Eumalacostraca</taxon>
        <taxon>Eucarida</taxon>
        <taxon>Decapoda</taxon>
        <taxon>Pleocyemata</taxon>
        <taxon>Astacidea</taxon>
        <taxon>Parastacoidea</taxon>
        <taxon>Parastacidae</taxon>
        <taxon>Cherax</taxon>
    </lineage>
</organism>
<dbReference type="AlphaFoldDB" id="A0AAW0YA22"/>
<accession>A0AAW0YA22</accession>
<evidence type="ECO:0000313" key="1">
    <source>
        <dbReference type="EMBL" id="KAK8752240.1"/>
    </source>
</evidence>
<keyword evidence="2" id="KW-1185">Reference proteome</keyword>
<name>A0AAW0YA22_CHEQU</name>
<evidence type="ECO:0000313" key="2">
    <source>
        <dbReference type="Proteomes" id="UP001445076"/>
    </source>
</evidence>
<proteinExistence type="predicted"/>
<dbReference type="EMBL" id="JARKIK010000005">
    <property type="protein sequence ID" value="KAK8752240.1"/>
    <property type="molecule type" value="Genomic_DNA"/>
</dbReference>
<comment type="caution">
    <text evidence="1">The sequence shown here is derived from an EMBL/GenBank/DDBJ whole genome shotgun (WGS) entry which is preliminary data.</text>
</comment>
<dbReference type="Proteomes" id="UP001445076">
    <property type="component" value="Unassembled WGS sequence"/>
</dbReference>